<reference evidence="3 4" key="1">
    <citation type="journal article" date="2017" name="Nat. Ecol. Evol.">
        <title>Scallop genome provides insights into evolution of bilaterian karyotype and development.</title>
        <authorList>
            <person name="Wang S."/>
            <person name="Zhang J."/>
            <person name="Jiao W."/>
            <person name="Li J."/>
            <person name="Xun X."/>
            <person name="Sun Y."/>
            <person name="Guo X."/>
            <person name="Huan P."/>
            <person name="Dong B."/>
            <person name="Zhang L."/>
            <person name="Hu X."/>
            <person name="Sun X."/>
            <person name="Wang J."/>
            <person name="Zhao C."/>
            <person name="Wang Y."/>
            <person name="Wang D."/>
            <person name="Huang X."/>
            <person name="Wang R."/>
            <person name="Lv J."/>
            <person name="Li Y."/>
            <person name="Zhang Z."/>
            <person name="Liu B."/>
            <person name="Lu W."/>
            <person name="Hui Y."/>
            <person name="Liang J."/>
            <person name="Zhou Z."/>
            <person name="Hou R."/>
            <person name="Li X."/>
            <person name="Liu Y."/>
            <person name="Li H."/>
            <person name="Ning X."/>
            <person name="Lin Y."/>
            <person name="Zhao L."/>
            <person name="Xing Q."/>
            <person name="Dou J."/>
            <person name="Li Y."/>
            <person name="Mao J."/>
            <person name="Guo H."/>
            <person name="Dou H."/>
            <person name="Li T."/>
            <person name="Mu C."/>
            <person name="Jiang W."/>
            <person name="Fu Q."/>
            <person name="Fu X."/>
            <person name="Miao Y."/>
            <person name="Liu J."/>
            <person name="Yu Q."/>
            <person name="Li R."/>
            <person name="Liao H."/>
            <person name="Li X."/>
            <person name="Kong Y."/>
            <person name="Jiang Z."/>
            <person name="Chourrout D."/>
            <person name="Li R."/>
            <person name="Bao Z."/>
        </authorList>
    </citation>
    <scope>NUCLEOTIDE SEQUENCE [LARGE SCALE GENOMIC DNA]</scope>
    <source>
        <strain evidence="3 4">PY_sf001</strain>
    </source>
</reference>
<dbReference type="PANTHER" id="PTHR47231:SF1">
    <property type="entry name" value="CILIA- AND FLAGELLA-ASSOCIATED PROTEIN HOATZ"/>
    <property type="match status" value="1"/>
</dbReference>
<evidence type="ECO:0000313" key="3">
    <source>
        <dbReference type="EMBL" id="OWF49479.1"/>
    </source>
</evidence>
<sequence>MAVAVDLSKHTDCVEFVGSSEEDINYAKTFWQSVQLEPPAESRLVSSDIKQRLKVAPSGTHGLTYAHNIPEEKPELHDFFVRVRTLEQLEHFSRVQKFAEAREEDRTMIEKRRAERIKRESISRDFIGRKREVREAYVDKSEEADNGVIDEDPSDALLQLDAFEKSKFGEQDPDSD</sequence>
<keyword evidence="4" id="KW-1185">Reference proteome</keyword>
<organism evidence="3 4">
    <name type="scientific">Mizuhopecten yessoensis</name>
    <name type="common">Japanese scallop</name>
    <name type="synonym">Patinopecten yessoensis</name>
    <dbReference type="NCBI Taxonomy" id="6573"/>
    <lineage>
        <taxon>Eukaryota</taxon>
        <taxon>Metazoa</taxon>
        <taxon>Spiralia</taxon>
        <taxon>Lophotrochozoa</taxon>
        <taxon>Mollusca</taxon>
        <taxon>Bivalvia</taxon>
        <taxon>Autobranchia</taxon>
        <taxon>Pteriomorphia</taxon>
        <taxon>Pectinida</taxon>
        <taxon>Pectinoidea</taxon>
        <taxon>Pectinidae</taxon>
        <taxon>Mizuhopecten</taxon>
    </lineage>
</organism>
<dbReference type="AlphaFoldDB" id="A0A210QL60"/>
<dbReference type="Proteomes" id="UP000242188">
    <property type="component" value="Unassembled WGS sequence"/>
</dbReference>
<gene>
    <name evidence="3" type="ORF">KP79_PYT17538</name>
</gene>
<evidence type="ECO:0000256" key="2">
    <source>
        <dbReference type="ARBA" id="ARBA00023657"/>
    </source>
</evidence>
<dbReference type="OrthoDB" id="10004365at2759"/>
<protein>
    <recommendedName>
        <fullName evidence="2">Cilia- and flagella-associated protein HOATZ</fullName>
    </recommendedName>
</protein>
<comment type="caution">
    <text evidence="3">The sequence shown here is derived from an EMBL/GenBank/DDBJ whole genome shotgun (WGS) entry which is preliminary data.</text>
</comment>
<comment type="similarity">
    <text evidence="1">Belongs to the HOATZ family.</text>
</comment>
<evidence type="ECO:0000313" key="4">
    <source>
        <dbReference type="Proteomes" id="UP000242188"/>
    </source>
</evidence>
<dbReference type="EMBL" id="NEDP02003088">
    <property type="protein sequence ID" value="OWF49479.1"/>
    <property type="molecule type" value="Genomic_DNA"/>
</dbReference>
<proteinExistence type="inferred from homology"/>
<dbReference type="GO" id="GO:0060271">
    <property type="term" value="P:cilium assembly"/>
    <property type="evidence" value="ECO:0007669"/>
    <property type="project" value="InterPro"/>
</dbReference>
<accession>A0A210QL60</accession>
<name>A0A210QL60_MIZYE</name>
<dbReference type="PANTHER" id="PTHR47231">
    <property type="entry name" value="UPF0722 PROTEIN C11ORF88"/>
    <property type="match status" value="1"/>
</dbReference>
<dbReference type="Pfam" id="PF17664">
    <property type="entry name" value="HOATZ-like"/>
    <property type="match status" value="1"/>
</dbReference>
<dbReference type="InterPro" id="IPR040681">
    <property type="entry name" value="HOATZ-like"/>
</dbReference>
<evidence type="ECO:0000256" key="1">
    <source>
        <dbReference type="ARBA" id="ARBA00023451"/>
    </source>
</evidence>